<dbReference type="EMBL" id="QXFZ01000625">
    <property type="protein sequence ID" value="KAE9109804.1"/>
    <property type="molecule type" value="Genomic_DNA"/>
</dbReference>
<dbReference type="AlphaFoldDB" id="A0A6A3S655"/>
<name>A0A6A3S655_9STRA</name>
<evidence type="ECO:0000313" key="5">
    <source>
        <dbReference type="Proteomes" id="UP000441208"/>
    </source>
</evidence>
<evidence type="ECO:0000313" key="2">
    <source>
        <dbReference type="EMBL" id="KAE9109804.1"/>
    </source>
</evidence>
<evidence type="ECO:0000313" key="3">
    <source>
        <dbReference type="EMBL" id="KAE9279987.1"/>
    </source>
</evidence>
<reference evidence="4 5" key="1">
    <citation type="submission" date="2018-08" db="EMBL/GenBank/DDBJ databases">
        <title>Genomic investigation of the strawberry pathogen Phytophthora fragariae indicates pathogenicity is determined by transcriptional variation in three key races.</title>
        <authorList>
            <person name="Adams T.M."/>
            <person name="Armitage A.D."/>
            <person name="Sobczyk M.K."/>
            <person name="Bates H.J."/>
            <person name="Dunwell J.M."/>
            <person name="Nellist C.F."/>
            <person name="Harrison R.J."/>
        </authorList>
    </citation>
    <scope>NUCLEOTIDE SEQUENCE [LARGE SCALE GENOMIC DNA]</scope>
    <source>
        <strain evidence="3 4">A4</strain>
        <strain evidence="2 5">NOV-71</strain>
    </source>
</reference>
<organism evidence="2 5">
    <name type="scientific">Phytophthora fragariae</name>
    <dbReference type="NCBI Taxonomy" id="53985"/>
    <lineage>
        <taxon>Eukaryota</taxon>
        <taxon>Sar</taxon>
        <taxon>Stramenopiles</taxon>
        <taxon>Oomycota</taxon>
        <taxon>Peronosporomycetes</taxon>
        <taxon>Peronosporales</taxon>
        <taxon>Peronosporaceae</taxon>
        <taxon>Phytophthora</taxon>
    </lineage>
</organism>
<dbReference type="EMBL" id="QXGE01002684">
    <property type="protein sequence ID" value="KAE9279987.1"/>
    <property type="molecule type" value="Genomic_DNA"/>
</dbReference>
<feature type="transmembrane region" description="Helical" evidence="1">
    <location>
        <begin position="79"/>
        <end position="99"/>
    </location>
</feature>
<proteinExistence type="predicted"/>
<evidence type="ECO:0000313" key="4">
    <source>
        <dbReference type="Proteomes" id="UP000437068"/>
    </source>
</evidence>
<feature type="transmembrane region" description="Helical" evidence="1">
    <location>
        <begin position="54"/>
        <end position="72"/>
    </location>
</feature>
<evidence type="ECO:0000256" key="1">
    <source>
        <dbReference type="SAM" id="Phobius"/>
    </source>
</evidence>
<keyword evidence="1" id="KW-0472">Membrane</keyword>
<dbReference type="Proteomes" id="UP000437068">
    <property type="component" value="Unassembled WGS sequence"/>
</dbReference>
<gene>
    <name evidence="3" type="ORF">PF001_g24442</name>
    <name evidence="2" type="ORF">PF007_g12105</name>
</gene>
<dbReference type="Proteomes" id="UP000441208">
    <property type="component" value="Unassembled WGS sequence"/>
</dbReference>
<comment type="caution">
    <text evidence="2">The sequence shown here is derived from an EMBL/GenBank/DDBJ whole genome shotgun (WGS) entry which is preliminary data.</text>
</comment>
<keyword evidence="1" id="KW-0812">Transmembrane</keyword>
<accession>A0A6A3S655</accession>
<feature type="transmembrane region" description="Helical" evidence="1">
    <location>
        <begin position="12"/>
        <end position="34"/>
    </location>
</feature>
<keyword evidence="1" id="KW-1133">Transmembrane helix</keyword>
<sequence length="109" mass="11288">MGGSFRVFGLSFVEPFFFGSCLAAGFFITGFFGAGFEEAVTFFVFRVGFGEPGVLFAFAFALVAATLGFLEADSFFASFASFVEAGGSFAFSVASAGFLEADASFAVSG</sequence>
<protein>
    <submittedName>
        <fullName evidence="2">Uncharacterized protein</fullName>
    </submittedName>
</protein>